<evidence type="ECO:0000313" key="1">
    <source>
        <dbReference type="EMBL" id="KAH7973569.1"/>
    </source>
</evidence>
<name>A0ACB8DMX8_DERSI</name>
<dbReference type="Proteomes" id="UP000821865">
    <property type="component" value="Chromosome 10"/>
</dbReference>
<organism evidence="1 2">
    <name type="scientific">Dermacentor silvarum</name>
    <name type="common">Tick</name>
    <dbReference type="NCBI Taxonomy" id="543639"/>
    <lineage>
        <taxon>Eukaryota</taxon>
        <taxon>Metazoa</taxon>
        <taxon>Ecdysozoa</taxon>
        <taxon>Arthropoda</taxon>
        <taxon>Chelicerata</taxon>
        <taxon>Arachnida</taxon>
        <taxon>Acari</taxon>
        <taxon>Parasitiformes</taxon>
        <taxon>Ixodida</taxon>
        <taxon>Ixodoidea</taxon>
        <taxon>Ixodidae</taxon>
        <taxon>Rhipicephalinae</taxon>
        <taxon>Dermacentor</taxon>
    </lineage>
</organism>
<comment type="caution">
    <text evidence="1">The sequence shown here is derived from an EMBL/GenBank/DDBJ whole genome shotgun (WGS) entry which is preliminary data.</text>
</comment>
<dbReference type="EMBL" id="CM023479">
    <property type="protein sequence ID" value="KAH7973569.1"/>
    <property type="molecule type" value="Genomic_DNA"/>
</dbReference>
<evidence type="ECO:0000313" key="2">
    <source>
        <dbReference type="Proteomes" id="UP000821865"/>
    </source>
</evidence>
<protein>
    <submittedName>
        <fullName evidence="1">Uncharacterized protein</fullName>
    </submittedName>
</protein>
<sequence>MATSKANGMTTKYRNVKGRVYSVFRIYGFIDVEEPSLNDRVYFNHDSFENGRHADLLDAGLKVGDRVIVDFSQRPGTALYRALSVRREGYVPQRQQTAEEKIPSYFDNEEGVVCVLRDSHGFVRVSRFRGVTASFQKSDLEAYMGRRVVMLTDVLELGVRLRFDAMRNPDDRSKTKWIVEKLRLVDGVSSATAAGTVSPRDSKPNGTAAGTLVGRHGRVLEVFSDHAVVRYGAHRSDTAYLHASVVEKSVGVDVEDLRDVLEEGSRVRFNADANGFQYGRGKWNVTRVELLGSSSCASLFSVPSSAVSLEALAMSQLFADGLSGTGDADRALRFAPGTPISPSRGSGGGGGGGGSLRSPYLVDDDDFPALPCRAIEEKTPSVSIYENVSAVVASVTASTATCYVEQSGSTRTVRFGARCFYRNGEPASGNLGRALGKGDAVTLDFMVGTRREGGDIVHCDLAWQGRKPRKVPRMSAEEMLDKLDVSGGQPTSEDELFLHETIDDDELSALLGESSVPDSGKRGGASEATEEDSSMEVDLLAQVSVNGVQRTTCDGDKQYVLTPDFPLLLHALPLCFLFPSSVLSLHLSAQAMARQRSNSSEAMVKFLKDRVESNQGISLQKLTGHLSQLPSDLRTKYGCSVKSLKIFLQQFPKVFVIRNQSNVYVRTKSRRLTTTVPSPTGSMESFPTSNSDRGTDDDDATCLTNVVGTVYRIFNVYGFIAVKYPIKTSVYFDVQAFENGEHSNLPSSGLQVNDTVILDAKAGPRECEAKFRASRVARIKGARPSSTCSSPIPHSVSGSCGGGGGSVRSSSTSQQIVNQDGVIETVKANYGFIKFGRNQRERAFFHSNNVDRSLGRSIKNLPDVFTVDDKVRFNAKPSKKPSDKVKWEATTVYLTRRSGREGTVDTDDESGNEVFMSDDESDIQDILHDKDTGSCDADIDESPIGYPDWDSNSARADFSDTSIQGKLNLISSTLSGWEARRKLSGERGFFYPESETTGTIKFGIKKANVASATVDVTFRDKEPLDNLLWEVGDGQEVCFDAVDAGDNEWVATLVWMGQRPAVPHVGDSEDIFNKIVNKGIDTHGEEADCVQESQDDFGEESALRGASPLSPPHTIQPSVSIYENAKAIILKSMECIAKCEVNESGAFRKIDFTSDCFYKDGSIFLGDLNEVLHQGSTVCLDYMVGINRKGQEIVRCDLVWQGRRPRGVRQLSPEEFSQRLRRDLETVGNTSSFEDFGPEVDREEEQSHTPSRVPSDEAVLEDDEPCGLSGSSSSTSMTGVPPDPSPNVTSPIHFAHIPGSPSGGCGDAPGASFFMSDVNDDVLHRLAKMVAAEITAERERTRIVLRDIGVQTSDEDRWLSTSSRAYVKAPTLVNSSTQTLSTGNIKSEELFIN</sequence>
<gene>
    <name evidence="1" type="ORF">HPB49_002412</name>
</gene>
<accession>A0ACB8DMX8</accession>
<proteinExistence type="predicted"/>
<keyword evidence="2" id="KW-1185">Reference proteome</keyword>
<reference evidence="1" key="1">
    <citation type="submission" date="2020-05" db="EMBL/GenBank/DDBJ databases">
        <title>Large-scale comparative analyses of tick genomes elucidate their genetic diversity and vector capacities.</title>
        <authorList>
            <person name="Jia N."/>
            <person name="Wang J."/>
            <person name="Shi W."/>
            <person name="Du L."/>
            <person name="Sun Y."/>
            <person name="Zhan W."/>
            <person name="Jiang J."/>
            <person name="Wang Q."/>
            <person name="Zhang B."/>
            <person name="Ji P."/>
            <person name="Sakyi L.B."/>
            <person name="Cui X."/>
            <person name="Yuan T."/>
            <person name="Jiang B."/>
            <person name="Yang W."/>
            <person name="Lam T.T.-Y."/>
            <person name="Chang Q."/>
            <person name="Ding S."/>
            <person name="Wang X."/>
            <person name="Zhu J."/>
            <person name="Ruan X."/>
            <person name="Zhao L."/>
            <person name="Wei J."/>
            <person name="Que T."/>
            <person name="Du C."/>
            <person name="Cheng J."/>
            <person name="Dai P."/>
            <person name="Han X."/>
            <person name="Huang E."/>
            <person name="Gao Y."/>
            <person name="Liu J."/>
            <person name="Shao H."/>
            <person name="Ye R."/>
            <person name="Li L."/>
            <person name="Wei W."/>
            <person name="Wang X."/>
            <person name="Wang C."/>
            <person name="Yang T."/>
            <person name="Huo Q."/>
            <person name="Li W."/>
            <person name="Guo W."/>
            <person name="Chen H."/>
            <person name="Zhou L."/>
            <person name="Ni X."/>
            <person name="Tian J."/>
            <person name="Zhou Y."/>
            <person name="Sheng Y."/>
            <person name="Liu T."/>
            <person name="Pan Y."/>
            <person name="Xia L."/>
            <person name="Li J."/>
            <person name="Zhao F."/>
            <person name="Cao W."/>
        </authorList>
    </citation>
    <scope>NUCLEOTIDE SEQUENCE</scope>
    <source>
        <strain evidence="1">Dsil-2018</strain>
    </source>
</reference>